<feature type="region of interest" description="Disordered" evidence="2">
    <location>
        <begin position="794"/>
        <end position="865"/>
    </location>
</feature>
<comment type="similarity">
    <text evidence="1">Belongs to the small heat shock protein (HSP20) family.</text>
</comment>
<feature type="compositionally biased region" description="Polar residues" evidence="2">
    <location>
        <begin position="1599"/>
        <end position="1611"/>
    </location>
</feature>
<feature type="compositionally biased region" description="Basic and acidic residues" evidence="2">
    <location>
        <begin position="656"/>
        <end position="672"/>
    </location>
</feature>
<feature type="compositionally biased region" description="Basic and acidic residues" evidence="2">
    <location>
        <begin position="830"/>
        <end position="865"/>
    </location>
</feature>
<feature type="region of interest" description="Disordered" evidence="2">
    <location>
        <begin position="1164"/>
        <end position="1215"/>
    </location>
</feature>
<feature type="region of interest" description="Disordered" evidence="2">
    <location>
        <begin position="902"/>
        <end position="931"/>
    </location>
</feature>
<feature type="compositionally biased region" description="Basic and acidic residues" evidence="2">
    <location>
        <begin position="353"/>
        <end position="363"/>
    </location>
</feature>
<feature type="region of interest" description="Disordered" evidence="2">
    <location>
        <begin position="981"/>
        <end position="1011"/>
    </location>
</feature>
<feature type="compositionally biased region" description="Basic and acidic residues" evidence="2">
    <location>
        <begin position="1481"/>
        <end position="1493"/>
    </location>
</feature>
<dbReference type="SUPFAM" id="SSF49764">
    <property type="entry name" value="HSP20-like chaperones"/>
    <property type="match status" value="1"/>
</dbReference>
<evidence type="ECO:0000313" key="6">
    <source>
        <dbReference type="Proteomes" id="UP000447434"/>
    </source>
</evidence>
<feature type="region of interest" description="Disordered" evidence="2">
    <location>
        <begin position="140"/>
        <end position="189"/>
    </location>
</feature>
<feature type="compositionally biased region" description="Basic and acidic residues" evidence="2">
    <location>
        <begin position="479"/>
        <end position="499"/>
    </location>
</feature>
<feature type="compositionally biased region" description="Polar residues" evidence="2">
    <location>
        <begin position="1724"/>
        <end position="1736"/>
    </location>
</feature>
<protein>
    <submittedName>
        <fullName evidence="5">Putative HSP20-like chaperone</fullName>
    </submittedName>
</protein>
<feature type="region of interest" description="Disordered" evidence="2">
    <location>
        <begin position="1232"/>
        <end position="1347"/>
    </location>
</feature>
<accession>A0A6A4NYT6</accession>
<keyword evidence="3" id="KW-0472">Membrane</keyword>
<feature type="compositionally biased region" description="Basic and acidic residues" evidence="2">
    <location>
        <begin position="1312"/>
        <end position="1347"/>
    </location>
</feature>
<feature type="region of interest" description="Disordered" evidence="2">
    <location>
        <begin position="579"/>
        <end position="617"/>
    </location>
</feature>
<feature type="compositionally biased region" description="Basic residues" evidence="2">
    <location>
        <begin position="673"/>
        <end position="683"/>
    </location>
</feature>
<feature type="region of interest" description="Disordered" evidence="2">
    <location>
        <begin position="1117"/>
        <end position="1152"/>
    </location>
</feature>
<feature type="compositionally biased region" description="Polar residues" evidence="2">
    <location>
        <begin position="503"/>
        <end position="512"/>
    </location>
</feature>
<dbReference type="Gene3D" id="2.60.40.790">
    <property type="match status" value="1"/>
</dbReference>
<feature type="region of interest" description="Disordered" evidence="2">
    <location>
        <begin position="1029"/>
        <end position="1075"/>
    </location>
</feature>
<feature type="compositionally biased region" description="Basic and acidic residues" evidence="2">
    <location>
        <begin position="1032"/>
        <end position="1072"/>
    </location>
</feature>
<evidence type="ECO:0000259" key="4">
    <source>
        <dbReference type="PROSITE" id="PS01031"/>
    </source>
</evidence>
<evidence type="ECO:0000256" key="1">
    <source>
        <dbReference type="PROSITE-ProRule" id="PRU00285"/>
    </source>
</evidence>
<organism evidence="5 6">
    <name type="scientific">Lupinus albus</name>
    <name type="common">White lupine</name>
    <name type="synonym">Lupinus termis</name>
    <dbReference type="NCBI Taxonomy" id="3870"/>
    <lineage>
        <taxon>Eukaryota</taxon>
        <taxon>Viridiplantae</taxon>
        <taxon>Streptophyta</taxon>
        <taxon>Embryophyta</taxon>
        <taxon>Tracheophyta</taxon>
        <taxon>Spermatophyta</taxon>
        <taxon>Magnoliopsida</taxon>
        <taxon>eudicotyledons</taxon>
        <taxon>Gunneridae</taxon>
        <taxon>Pentapetalae</taxon>
        <taxon>rosids</taxon>
        <taxon>fabids</taxon>
        <taxon>Fabales</taxon>
        <taxon>Fabaceae</taxon>
        <taxon>Papilionoideae</taxon>
        <taxon>50 kb inversion clade</taxon>
        <taxon>genistoids sensu lato</taxon>
        <taxon>core genistoids</taxon>
        <taxon>Genisteae</taxon>
        <taxon>Lupinus</taxon>
    </lineage>
</organism>
<dbReference type="PROSITE" id="PS01031">
    <property type="entry name" value="SHSP"/>
    <property type="match status" value="1"/>
</dbReference>
<evidence type="ECO:0000256" key="3">
    <source>
        <dbReference type="SAM" id="Phobius"/>
    </source>
</evidence>
<feature type="compositionally biased region" description="Basic and acidic residues" evidence="2">
    <location>
        <begin position="1660"/>
        <end position="1695"/>
    </location>
</feature>
<feature type="domain" description="SHSP" evidence="4">
    <location>
        <begin position="23"/>
        <end position="143"/>
    </location>
</feature>
<feature type="compositionally biased region" description="Basic and acidic residues" evidence="2">
    <location>
        <begin position="1243"/>
        <end position="1270"/>
    </location>
</feature>
<feature type="compositionally biased region" description="Basic and acidic residues" evidence="2">
    <location>
        <begin position="1279"/>
        <end position="1303"/>
    </location>
</feature>
<dbReference type="CDD" id="cd00298">
    <property type="entry name" value="ACD_sHsps_p23-like"/>
    <property type="match status" value="1"/>
</dbReference>
<feature type="region of interest" description="Disordered" evidence="2">
    <location>
        <begin position="421"/>
        <end position="512"/>
    </location>
</feature>
<dbReference type="InterPro" id="IPR002068">
    <property type="entry name" value="A-crystallin/Hsp20_dom"/>
</dbReference>
<feature type="compositionally biased region" description="Basic and acidic residues" evidence="2">
    <location>
        <begin position="170"/>
        <end position="189"/>
    </location>
</feature>
<feature type="compositionally biased region" description="Basic and acidic residues" evidence="2">
    <location>
        <begin position="1737"/>
        <end position="1780"/>
    </location>
</feature>
<feature type="compositionally biased region" description="Polar residues" evidence="2">
    <location>
        <begin position="1140"/>
        <end position="1152"/>
    </location>
</feature>
<feature type="compositionally biased region" description="Basic and acidic residues" evidence="2">
    <location>
        <begin position="981"/>
        <end position="994"/>
    </location>
</feature>
<feature type="region of interest" description="Disordered" evidence="2">
    <location>
        <begin position="1458"/>
        <end position="1493"/>
    </location>
</feature>
<feature type="region of interest" description="Disordered" evidence="2">
    <location>
        <begin position="1587"/>
        <end position="1783"/>
    </location>
</feature>
<feature type="compositionally biased region" description="Basic and acidic residues" evidence="2">
    <location>
        <begin position="149"/>
        <end position="162"/>
    </location>
</feature>
<feature type="compositionally biased region" description="Low complexity" evidence="2">
    <location>
        <begin position="1696"/>
        <end position="1705"/>
    </location>
</feature>
<dbReference type="InterPro" id="IPR008978">
    <property type="entry name" value="HSP20-like_chaperone"/>
</dbReference>
<evidence type="ECO:0000313" key="5">
    <source>
        <dbReference type="EMBL" id="KAE9592529.1"/>
    </source>
</evidence>
<gene>
    <name evidence="5" type="ORF">Lalb_Chr19g0130231</name>
</gene>
<feature type="compositionally biased region" description="Basic and acidic residues" evidence="2">
    <location>
        <begin position="1708"/>
        <end position="1723"/>
    </location>
</feature>
<keyword evidence="6" id="KW-1185">Reference proteome</keyword>
<feature type="compositionally biased region" description="Basic and acidic residues" evidence="2">
    <location>
        <begin position="1612"/>
        <end position="1638"/>
    </location>
</feature>
<feature type="compositionally biased region" description="Polar residues" evidence="2">
    <location>
        <begin position="1537"/>
        <end position="1547"/>
    </location>
</feature>
<feature type="region of interest" description="Disordered" evidence="2">
    <location>
        <begin position="1527"/>
        <end position="1552"/>
    </location>
</feature>
<feature type="region of interest" description="Disordered" evidence="2">
    <location>
        <begin position="649"/>
        <end position="700"/>
    </location>
</feature>
<dbReference type="Proteomes" id="UP000447434">
    <property type="component" value="Chromosome 19"/>
</dbReference>
<feature type="region of interest" description="Disordered" evidence="2">
    <location>
        <begin position="1560"/>
        <end position="1579"/>
    </location>
</feature>
<sequence>MELELGLKITKTRDDISSINEYMLSKDRTRPVFQCRETNTMFILIAHLKGYKKNNIGIKISEDGSKISINGEKPIQEMFMMGWVMLKKQVEIAGFSKVFKIPDGVILDRIKAKYDEGDWILRIVMPKSVKGICGARIEEVEEEEEEEYDKGKSELEKSEGDQILKSVGETSEKKSEDSEVRGMEDSDSFTGKKEGLLYENMLHDANGNIIGETIKREIESKLGIEDRNRESVRDKVGDKEYVAMKTLELEKNLGASILENIEDASQDKEFKVQEMEDSENVVEKKERVGNDKMLDDANGEIFGQIFRKEIEESKLDIKDRDGESVTHKVGKEGYDVMKKSELEKNVGSSQQNKESHVLKMKENESLMENKKEIIGDKIQKEIEEYRFEFEYGNEERMKEKVGEEGYDESVGKETVEKLEMKQNEGAGIPQNNGDTSQDKESEVLEMEDDGSFVGKKKQMVSDKTLDDADGNIGEMVQKGNEESKLGIEDGDGESVRGKDGIVGSTSMKSSEQVHNVVDHISSNIGGISQEDFEESEIQQMEKTENVEGKIDGGEAKRIPVEAIPKNLFEENVIVKPKSETENVDQESVKEKVGKEEFETMLTEREEVPKNIPKATLEGSKGLNVSNIEETEYVDGATVRRKGNEIENFVEEEESEEPIRMRVEAKRLAEKDKTKKTRQQKTKRPKSETKDSDQQNVHKNIVKGRFEIQNRIIEEFIKQEEEKLSDGGKGFEVAKLEESEQVIKEAMPEIENLLEYNIERKPKDGAYVSDNIIKGAFEVLGREQEKLPKQMVEAMAQGKKDKNEYDIGKSKRDGSIEMHVEANEVLEEYTTGDRIEKEISEPKFKSSDQIRGTQKSDDAGFDGSKRQKFLDMLETEDVEEEGAEIEQSVKNVNGEKFEKIQVEANGGFKKDMERETTREDTENPKIRTNVKDQQCFREEMGKGRVEASNAAKEEFPMKIVDSVPNIRDGLKDTKLKEAKDVKEELVKQRSEKKMEETEDVNDEGVKTEQSVNKVKGEKYGKIQVEANGGLMEDITRETTHKDRDEPKIQAKEKDQQCLQEDMGKGRFETRTTREFPMQIVEEAEQVNEEVAKRNTDETKVVGSTAKEKLQELENEINTQTFQEVPEGKHPKPLETGIPETELQSTKGTSTWEKLSSMELKEIEQGVANNKTLKKVLLPPKNQSNKSQESKKDNVKQGILNPHKAKVEEGEQSINNRESIKAIATIEDQMAKSLSEPRFPIVQKSEAEQKGKLYEGFKEKDKAFLESQKEDPMNDLQNSIEMKDSQESNQKETSKQEDPSEDHQNKRQVTTIDEFYKGQKVEKTMQEKSEEPKNNIDDRDQQNVQRDASKGIEIVETKGKEMQTEECVADVGQITKGIYTKRDLEATIEREEYTTTQKVNDEKPVVKEEIGKAVTEKVDKAKCIDRSMELTQEKMELRKADAFEKEAQPLEAVSSLPRVTGMWVPPKNENEEQPWKELSPMTKEMKSKEPVELERHIMERKFPKIKDHVPESTEEQYVYGTEDGEAPKVVAYQGPKPSKFQNPTLTQQSIDKENRKLENVVETHEAYKESSPKENTEVGFKDCSERMATIESEETKEASKQLLQRESGKITQTTEDKKPKMKDKFKEKMHETCRESEKMTSKMGNVITPNKRVEESPLPVENQRKEPHELSWPKMEHEIATIEDTTKPHLVTDEVTKPSKISSSTSTQPFEDKEKDNIDASHDQIETLQPNSTQTDQQCENKDHEECHGIDEIEEEKSNEQDIELLKEQKEEASEGKRDGTKGSKKLLVPLLMAGSALLVSCIVIFVHHRRARKSCIK</sequence>
<evidence type="ECO:0000256" key="2">
    <source>
        <dbReference type="SAM" id="MobiDB-lite"/>
    </source>
</evidence>
<dbReference type="EMBL" id="WOCE01000019">
    <property type="protein sequence ID" value="KAE9592529.1"/>
    <property type="molecule type" value="Genomic_DNA"/>
</dbReference>
<proteinExistence type="inferred from homology"/>
<reference evidence="6" key="1">
    <citation type="journal article" date="2020" name="Nat. Commun.">
        <title>Genome sequence of the cluster root forming white lupin.</title>
        <authorList>
            <person name="Hufnagel B."/>
            <person name="Marques A."/>
            <person name="Soriano A."/>
            <person name="Marques L."/>
            <person name="Divol F."/>
            <person name="Doumas P."/>
            <person name="Sallet E."/>
            <person name="Mancinotti D."/>
            <person name="Carrere S."/>
            <person name="Marande W."/>
            <person name="Arribat S."/>
            <person name="Keller J."/>
            <person name="Huneau C."/>
            <person name="Blein T."/>
            <person name="Aime D."/>
            <person name="Laguerre M."/>
            <person name="Taylor J."/>
            <person name="Schubert V."/>
            <person name="Nelson M."/>
            <person name="Geu-Flores F."/>
            <person name="Crespi M."/>
            <person name="Gallardo-Guerrero K."/>
            <person name="Delaux P.-M."/>
            <person name="Salse J."/>
            <person name="Berges H."/>
            <person name="Guyot R."/>
            <person name="Gouzy J."/>
            <person name="Peret B."/>
        </authorList>
    </citation>
    <scope>NUCLEOTIDE SEQUENCE [LARGE SCALE GENOMIC DNA]</scope>
    <source>
        <strain evidence="6">cv. Amiga</strain>
    </source>
</reference>
<feature type="compositionally biased region" description="Basic and acidic residues" evidence="2">
    <location>
        <begin position="907"/>
        <end position="924"/>
    </location>
</feature>
<keyword evidence="3" id="KW-0812">Transmembrane</keyword>
<dbReference type="OrthoDB" id="1920188at2759"/>
<comment type="caution">
    <text evidence="5">The sequence shown here is derived from an EMBL/GenBank/DDBJ whole genome shotgun (WGS) entry which is preliminary data.</text>
</comment>
<feature type="transmembrane region" description="Helical" evidence="3">
    <location>
        <begin position="1785"/>
        <end position="1806"/>
    </location>
</feature>
<feature type="region of interest" description="Disordered" evidence="2">
    <location>
        <begin position="342"/>
        <end position="363"/>
    </location>
</feature>
<keyword evidence="3" id="KW-1133">Transmembrane helix</keyword>
<feature type="compositionally biased region" description="Basic and acidic residues" evidence="2">
    <location>
        <begin position="579"/>
        <end position="608"/>
    </location>
</feature>
<feature type="compositionally biased region" description="Basic and acidic residues" evidence="2">
    <location>
        <begin position="797"/>
        <end position="821"/>
    </location>
</feature>
<name>A0A6A4NYT6_LUPAL</name>